<gene>
    <name evidence="2" type="ORF">GCM10007063_31770</name>
</gene>
<dbReference type="PROSITE" id="PS00571">
    <property type="entry name" value="AMIDASES"/>
    <property type="match status" value="1"/>
</dbReference>
<sequence>MDNKEHNHTKNLLEMAEDIKNRHVSVLNVVKELFEKIETVDKKLNSFITVNTNALETAKKMDEELAAGTIRGPLHGVPIGLKDIIETKGIKTTMGSDIYKDYIPEKNSTVVKKLEEAGAIIIGKLNTHQFAYGPTGDRSYFGPARNPYNTDKMTGGSSSGSGAAVSAGLCYGALGTDTGGSVRIPSAFCGIVGMKPTYGTISKQGVYPLSWHLDHVGPMTRRIKDNAYLLNVLSGYDNQDLDAVPREQEDFSRFIGEDVNDFSIGVPKQFYFEGLDKEIEKVMDSTIDKYRELGVNVKSVELPDMETITKAHKVILRNDAFAVHEENLNNFPNAWDDELKERLYTALEDKGHDYARAIRVRKLSKVIFNQALENVDAILTPTMSIMPPKINGRYLNGEMNDNNHIRWTITKLTSPTDLNGFPSLTMPCGFSTDGMPIGAQLIGKEFNEAKIYQLGYALEQALNL</sequence>
<dbReference type="EMBL" id="BMNQ01000070">
    <property type="protein sequence ID" value="GGK06875.1"/>
    <property type="molecule type" value="Genomic_DNA"/>
</dbReference>
<dbReference type="Proteomes" id="UP000658382">
    <property type="component" value="Unassembled WGS sequence"/>
</dbReference>
<protein>
    <submittedName>
        <fullName evidence="2">Amidase</fullName>
    </submittedName>
</protein>
<name>A0A917Q1U4_9BACI</name>
<dbReference type="GO" id="GO:0003824">
    <property type="term" value="F:catalytic activity"/>
    <property type="evidence" value="ECO:0007669"/>
    <property type="project" value="InterPro"/>
</dbReference>
<dbReference type="AlphaFoldDB" id="A0A917Q1U4"/>
<dbReference type="InterPro" id="IPR023631">
    <property type="entry name" value="Amidase_dom"/>
</dbReference>
<reference evidence="2" key="1">
    <citation type="journal article" date="2014" name="Int. J. Syst. Evol. Microbiol.">
        <title>Complete genome sequence of Corynebacterium casei LMG S-19264T (=DSM 44701T), isolated from a smear-ripened cheese.</title>
        <authorList>
            <consortium name="US DOE Joint Genome Institute (JGI-PGF)"/>
            <person name="Walter F."/>
            <person name="Albersmeier A."/>
            <person name="Kalinowski J."/>
            <person name="Ruckert C."/>
        </authorList>
    </citation>
    <scope>NUCLEOTIDE SEQUENCE</scope>
    <source>
        <strain evidence="2">JCM 12580</strain>
    </source>
</reference>
<reference evidence="2" key="2">
    <citation type="submission" date="2020-09" db="EMBL/GenBank/DDBJ databases">
        <authorList>
            <person name="Sun Q."/>
            <person name="Ohkuma M."/>
        </authorList>
    </citation>
    <scope>NUCLEOTIDE SEQUENCE</scope>
    <source>
        <strain evidence="2">JCM 12580</strain>
    </source>
</reference>
<accession>A0A917Q1U4</accession>
<feature type="domain" description="Amidase" evidence="1">
    <location>
        <begin position="29"/>
        <end position="450"/>
    </location>
</feature>
<dbReference type="Pfam" id="PF01425">
    <property type="entry name" value="Amidase"/>
    <property type="match status" value="1"/>
</dbReference>
<evidence type="ECO:0000259" key="1">
    <source>
        <dbReference type="Pfam" id="PF01425"/>
    </source>
</evidence>
<evidence type="ECO:0000313" key="2">
    <source>
        <dbReference type="EMBL" id="GGK06875.1"/>
    </source>
</evidence>
<comment type="caution">
    <text evidence="2">The sequence shown here is derived from an EMBL/GenBank/DDBJ whole genome shotgun (WGS) entry which is preliminary data.</text>
</comment>
<dbReference type="InterPro" id="IPR036928">
    <property type="entry name" value="AS_sf"/>
</dbReference>
<dbReference type="SUPFAM" id="SSF75304">
    <property type="entry name" value="Amidase signature (AS) enzymes"/>
    <property type="match status" value="1"/>
</dbReference>
<keyword evidence="3" id="KW-1185">Reference proteome</keyword>
<dbReference type="PANTHER" id="PTHR11895">
    <property type="entry name" value="TRANSAMIDASE"/>
    <property type="match status" value="1"/>
</dbReference>
<dbReference type="InterPro" id="IPR020556">
    <property type="entry name" value="Amidase_CS"/>
</dbReference>
<dbReference type="InterPro" id="IPR000120">
    <property type="entry name" value="Amidase"/>
</dbReference>
<proteinExistence type="predicted"/>
<dbReference type="RefSeq" id="WP_229671901.1">
    <property type="nucleotide sequence ID" value="NZ_BMNQ01000070.1"/>
</dbReference>
<organism evidence="2 3">
    <name type="scientific">Lentibacillus kapialis</name>
    <dbReference type="NCBI Taxonomy" id="340214"/>
    <lineage>
        <taxon>Bacteria</taxon>
        <taxon>Bacillati</taxon>
        <taxon>Bacillota</taxon>
        <taxon>Bacilli</taxon>
        <taxon>Bacillales</taxon>
        <taxon>Bacillaceae</taxon>
        <taxon>Lentibacillus</taxon>
    </lineage>
</organism>
<dbReference type="PANTHER" id="PTHR11895:SF176">
    <property type="entry name" value="AMIDASE AMID-RELATED"/>
    <property type="match status" value="1"/>
</dbReference>
<evidence type="ECO:0000313" key="3">
    <source>
        <dbReference type="Proteomes" id="UP000658382"/>
    </source>
</evidence>
<dbReference type="Gene3D" id="3.90.1300.10">
    <property type="entry name" value="Amidase signature (AS) domain"/>
    <property type="match status" value="1"/>
</dbReference>